<reference evidence="1" key="1">
    <citation type="journal article" date="2022" name="bioRxiv">
        <title>Sequencing and chromosome-scale assembly of the giantPleurodeles waltlgenome.</title>
        <authorList>
            <person name="Brown T."/>
            <person name="Elewa A."/>
            <person name="Iarovenko S."/>
            <person name="Subramanian E."/>
            <person name="Araus A.J."/>
            <person name="Petzold A."/>
            <person name="Susuki M."/>
            <person name="Suzuki K.-i.T."/>
            <person name="Hayashi T."/>
            <person name="Toyoda A."/>
            <person name="Oliveira C."/>
            <person name="Osipova E."/>
            <person name="Leigh N.D."/>
            <person name="Simon A."/>
            <person name="Yun M.H."/>
        </authorList>
    </citation>
    <scope>NUCLEOTIDE SEQUENCE</scope>
    <source>
        <strain evidence="1">20211129_DDA</strain>
        <tissue evidence="1">Liver</tissue>
    </source>
</reference>
<dbReference type="AlphaFoldDB" id="A0AAV7TX68"/>
<name>A0AAV7TX68_PLEWA</name>
<evidence type="ECO:0000313" key="1">
    <source>
        <dbReference type="EMBL" id="KAJ1181203.1"/>
    </source>
</evidence>
<accession>A0AAV7TX68</accession>
<keyword evidence="2" id="KW-1185">Reference proteome</keyword>
<gene>
    <name evidence="1" type="ORF">NDU88_006413</name>
</gene>
<protein>
    <submittedName>
        <fullName evidence="1">Uncharacterized protein</fullName>
    </submittedName>
</protein>
<organism evidence="1 2">
    <name type="scientific">Pleurodeles waltl</name>
    <name type="common">Iberian ribbed newt</name>
    <dbReference type="NCBI Taxonomy" id="8319"/>
    <lineage>
        <taxon>Eukaryota</taxon>
        <taxon>Metazoa</taxon>
        <taxon>Chordata</taxon>
        <taxon>Craniata</taxon>
        <taxon>Vertebrata</taxon>
        <taxon>Euteleostomi</taxon>
        <taxon>Amphibia</taxon>
        <taxon>Batrachia</taxon>
        <taxon>Caudata</taxon>
        <taxon>Salamandroidea</taxon>
        <taxon>Salamandridae</taxon>
        <taxon>Pleurodelinae</taxon>
        <taxon>Pleurodeles</taxon>
    </lineage>
</organism>
<comment type="caution">
    <text evidence="1">The sequence shown here is derived from an EMBL/GenBank/DDBJ whole genome shotgun (WGS) entry which is preliminary data.</text>
</comment>
<dbReference type="Proteomes" id="UP001066276">
    <property type="component" value="Chromosome 3_2"/>
</dbReference>
<evidence type="ECO:0000313" key="2">
    <source>
        <dbReference type="Proteomes" id="UP001066276"/>
    </source>
</evidence>
<sequence>MARCGACMCVSKELAVLSRATGSWYGESRLFNLHPSPRPTPVSSSWILVPMLPELNPMPTLASDPELNPL</sequence>
<proteinExistence type="predicted"/>
<dbReference type="EMBL" id="JANPWB010000006">
    <property type="protein sequence ID" value="KAJ1181203.1"/>
    <property type="molecule type" value="Genomic_DNA"/>
</dbReference>